<evidence type="ECO:0000256" key="4">
    <source>
        <dbReference type="ARBA" id="ARBA00022640"/>
    </source>
</evidence>
<evidence type="ECO:0000256" key="9">
    <source>
        <dbReference type="ARBA" id="ARBA00022989"/>
    </source>
</evidence>
<dbReference type="Pfam" id="PF00355">
    <property type="entry name" value="Rieske"/>
    <property type="match status" value="1"/>
</dbReference>
<dbReference type="SUPFAM" id="SSF55961">
    <property type="entry name" value="Bet v1-like"/>
    <property type="match status" value="1"/>
</dbReference>
<dbReference type="InterPro" id="IPR013626">
    <property type="entry name" value="PaO"/>
</dbReference>
<dbReference type="PANTHER" id="PTHR21266">
    <property type="entry name" value="IRON-SULFUR DOMAIN CONTAINING PROTEIN"/>
    <property type="match status" value="1"/>
</dbReference>
<dbReference type="CDD" id="cd03469">
    <property type="entry name" value="Rieske_RO_Alpha_N"/>
    <property type="match status" value="1"/>
</dbReference>
<keyword evidence="6" id="KW-0001">2Fe-2S</keyword>
<dbReference type="InterPro" id="IPR017941">
    <property type="entry name" value="Rieske_2Fe-2S"/>
</dbReference>
<organism evidence="16">
    <name type="scientific">Naegleria gruberi</name>
    <name type="common">Amoeba</name>
    <dbReference type="NCBI Taxonomy" id="5762"/>
    <lineage>
        <taxon>Eukaryota</taxon>
        <taxon>Discoba</taxon>
        <taxon>Heterolobosea</taxon>
        <taxon>Tetramitia</taxon>
        <taxon>Eutetramitia</taxon>
        <taxon>Vahlkampfiidae</taxon>
        <taxon>Naegleria</taxon>
    </lineage>
</organism>
<evidence type="ECO:0000259" key="14">
    <source>
        <dbReference type="PROSITE" id="PS51296"/>
    </source>
</evidence>
<keyword evidence="9" id="KW-1133">Transmembrane helix</keyword>
<protein>
    <submittedName>
        <fullName evidence="15">Predicted protein</fullName>
    </submittedName>
</protein>
<evidence type="ECO:0000256" key="6">
    <source>
        <dbReference type="ARBA" id="ARBA00022714"/>
    </source>
</evidence>
<dbReference type="PROSITE" id="PS51296">
    <property type="entry name" value="RIESKE"/>
    <property type="match status" value="1"/>
</dbReference>
<evidence type="ECO:0000256" key="10">
    <source>
        <dbReference type="ARBA" id="ARBA00023002"/>
    </source>
</evidence>
<keyword evidence="5" id="KW-0812">Transmembrane</keyword>
<dbReference type="eggNOG" id="ENOG502QS20">
    <property type="taxonomic scope" value="Eukaryota"/>
</dbReference>
<dbReference type="STRING" id="5762.D2VVI8"/>
<dbReference type="GO" id="GO:0046872">
    <property type="term" value="F:metal ion binding"/>
    <property type="evidence" value="ECO:0007669"/>
    <property type="project" value="UniProtKB-KW"/>
</dbReference>
<evidence type="ECO:0000256" key="8">
    <source>
        <dbReference type="ARBA" id="ARBA00022946"/>
    </source>
</evidence>
<keyword evidence="4" id="KW-0934">Plastid</keyword>
<dbReference type="InterPro" id="IPR050584">
    <property type="entry name" value="Cholesterol_7-desaturase"/>
</dbReference>
<evidence type="ECO:0000256" key="7">
    <source>
        <dbReference type="ARBA" id="ARBA00022723"/>
    </source>
</evidence>
<dbReference type="AlphaFoldDB" id="D2VVI8"/>
<evidence type="ECO:0000256" key="11">
    <source>
        <dbReference type="ARBA" id="ARBA00023004"/>
    </source>
</evidence>
<evidence type="ECO:0000256" key="5">
    <source>
        <dbReference type="ARBA" id="ARBA00022692"/>
    </source>
</evidence>
<keyword evidence="13" id="KW-0472">Membrane</keyword>
<dbReference type="KEGG" id="ngr:NAEGRDRAFT_52597"/>
<keyword evidence="16" id="KW-1185">Reference proteome</keyword>
<dbReference type="Proteomes" id="UP000006671">
    <property type="component" value="Unassembled WGS sequence"/>
</dbReference>
<evidence type="ECO:0000256" key="1">
    <source>
        <dbReference type="ARBA" id="ARBA00004229"/>
    </source>
</evidence>
<keyword evidence="8" id="KW-0809">Transit peptide</keyword>
<dbReference type="Gene3D" id="2.102.10.10">
    <property type="entry name" value="Rieske [2Fe-2S] iron-sulphur domain"/>
    <property type="match status" value="1"/>
</dbReference>
<dbReference type="InParanoid" id="D2VVI8"/>
<evidence type="ECO:0000256" key="12">
    <source>
        <dbReference type="ARBA" id="ARBA00023014"/>
    </source>
</evidence>
<dbReference type="GO" id="GO:0051537">
    <property type="term" value="F:2 iron, 2 sulfur cluster binding"/>
    <property type="evidence" value="ECO:0007669"/>
    <property type="project" value="UniProtKB-KW"/>
</dbReference>
<gene>
    <name evidence="15" type="ORF">NAEGRDRAFT_52597</name>
</gene>
<comment type="subcellular location">
    <subcellularLocation>
        <location evidence="2">Membrane</location>
    </subcellularLocation>
    <subcellularLocation>
        <location evidence="1">Plastid</location>
        <location evidence="1">Chloroplast</location>
    </subcellularLocation>
</comment>
<dbReference type="OrthoDB" id="426882at2759"/>
<dbReference type="OMA" id="IVRHYRK"/>
<sequence length="563" mass="63719">MNLLPTKVASIRMIEQNLPPLRFKSNLLLKTTKKIQTLHFASTHHYFQMTSSPSSSSPTTDSILQQVLDKFFSLLPNNNEGGGSGGGIFSSASSWLNTSLSSISSSTATTGYSIGSIASILALLLGSAYLVTKYYMPILDFLRFSKSNADQQVIEKIKEGSFKEKTNLNNMDMSLFWYPVALSTDIKINDKKPFVVKLLGEPLVLYRTSDGQVTCTLDLCPHRSAKLSTGEITEFEGKRSLECAYHGWRFEKDGQCVRIPSVSSERMKGLCKTIKCQSKQVHECCGMIWVWPNDKVKSDINQIPIELFREEYLTEDSTKPYIMLEKSRDIPCNYSLVLENLLDFAHLDFTHDGTLGKRSRATQVKTQLILSKDTPAQDDSVRSKLPTEMHFDKTIHSDSFTYRVTKPEYQKVKGVKREFGNITSFIPPCFVRLDNTDYIEGGDLKNAGPRISQIFCMIPTGQNEHRIIFRFYSTIPVLNYLNKIPYIYSKLLQSADTILDQDLELLFGISENVTKNGAKVFSKIVNADAPIKAYRDWEAKMLKQNKNGIYFKGWETPDIEDLL</sequence>
<evidence type="ECO:0000313" key="16">
    <source>
        <dbReference type="Proteomes" id="UP000006671"/>
    </source>
</evidence>
<dbReference type="GO" id="GO:0009507">
    <property type="term" value="C:chloroplast"/>
    <property type="evidence" value="ECO:0007669"/>
    <property type="project" value="UniProtKB-SubCell"/>
</dbReference>
<dbReference type="GO" id="GO:0010277">
    <property type="term" value="F:chlorophyllide a oxygenase activity"/>
    <property type="evidence" value="ECO:0007669"/>
    <property type="project" value="InterPro"/>
</dbReference>
<keyword evidence="12" id="KW-0411">Iron-sulfur</keyword>
<dbReference type="GeneID" id="8858156"/>
<evidence type="ECO:0000256" key="3">
    <source>
        <dbReference type="ARBA" id="ARBA00022528"/>
    </source>
</evidence>
<proteinExistence type="predicted"/>
<keyword evidence="7" id="KW-0479">Metal-binding</keyword>
<dbReference type="EMBL" id="GG738902">
    <property type="protein sequence ID" value="EFC39121.1"/>
    <property type="molecule type" value="Genomic_DNA"/>
</dbReference>
<feature type="domain" description="Rieske" evidence="14">
    <location>
        <begin position="177"/>
        <end position="290"/>
    </location>
</feature>
<dbReference type="GO" id="GO:0016020">
    <property type="term" value="C:membrane"/>
    <property type="evidence" value="ECO:0007669"/>
    <property type="project" value="UniProtKB-SubCell"/>
</dbReference>
<dbReference type="InterPro" id="IPR036922">
    <property type="entry name" value="Rieske_2Fe-2S_sf"/>
</dbReference>
<dbReference type="PANTHER" id="PTHR21266:SF32">
    <property type="entry name" value="CHOLESTEROL 7-DESATURASE NVD"/>
    <property type="match status" value="1"/>
</dbReference>
<keyword evidence="11" id="KW-0408">Iron</keyword>
<keyword evidence="3" id="KW-0150">Chloroplast</keyword>
<accession>D2VVI8</accession>
<evidence type="ECO:0000256" key="2">
    <source>
        <dbReference type="ARBA" id="ARBA00004370"/>
    </source>
</evidence>
<evidence type="ECO:0000313" key="15">
    <source>
        <dbReference type="EMBL" id="EFC39121.1"/>
    </source>
</evidence>
<evidence type="ECO:0000256" key="13">
    <source>
        <dbReference type="ARBA" id="ARBA00023136"/>
    </source>
</evidence>
<dbReference type="Pfam" id="PF08417">
    <property type="entry name" value="PaO"/>
    <property type="match status" value="1"/>
</dbReference>
<keyword evidence="10" id="KW-0560">Oxidoreductase</keyword>
<dbReference type="VEuPathDB" id="AmoebaDB:NAEGRDRAFT_52597"/>
<name>D2VVI8_NAEGR</name>
<dbReference type="Gene3D" id="3.90.380.10">
    <property type="entry name" value="Naphthalene 1,2-dioxygenase Alpha Subunit, Chain A, domain 1"/>
    <property type="match status" value="1"/>
</dbReference>
<dbReference type="RefSeq" id="XP_002671865.1">
    <property type="nucleotide sequence ID" value="XM_002671819.1"/>
</dbReference>
<dbReference type="SUPFAM" id="SSF50022">
    <property type="entry name" value="ISP domain"/>
    <property type="match status" value="1"/>
</dbReference>
<reference evidence="15 16" key="1">
    <citation type="journal article" date="2010" name="Cell">
        <title>The genome of Naegleria gruberi illuminates early eukaryotic versatility.</title>
        <authorList>
            <person name="Fritz-Laylin L.K."/>
            <person name="Prochnik S.E."/>
            <person name="Ginger M.L."/>
            <person name="Dacks J.B."/>
            <person name="Carpenter M.L."/>
            <person name="Field M.C."/>
            <person name="Kuo A."/>
            <person name="Paredez A."/>
            <person name="Chapman J."/>
            <person name="Pham J."/>
            <person name="Shu S."/>
            <person name="Neupane R."/>
            <person name="Cipriano M."/>
            <person name="Mancuso J."/>
            <person name="Tu H."/>
            <person name="Salamov A."/>
            <person name="Lindquist E."/>
            <person name="Shapiro H."/>
            <person name="Lucas S."/>
            <person name="Grigoriev I.V."/>
            <person name="Cande W.Z."/>
            <person name="Fulton C."/>
            <person name="Rokhsar D.S."/>
            <person name="Dawson S.C."/>
        </authorList>
    </citation>
    <scope>NUCLEOTIDE SEQUENCE [LARGE SCALE GENOMIC DNA]</scope>
    <source>
        <strain evidence="15 16">NEG-M</strain>
    </source>
</reference>